<dbReference type="RefSeq" id="WP_049703385.1">
    <property type="nucleotide sequence ID" value="NZ_CAKJZH010000002.1"/>
</dbReference>
<feature type="transmembrane region" description="Helical" evidence="6">
    <location>
        <begin position="462"/>
        <end position="487"/>
    </location>
</feature>
<evidence type="ECO:0000256" key="3">
    <source>
        <dbReference type="ARBA" id="ARBA00022692"/>
    </source>
</evidence>
<feature type="transmembrane region" description="Helical" evidence="6">
    <location>
        <begin position="42"/>
        <end position="62"/>
    </location>
</feature>
<evidence type="ECO:0000256" key="1">
    <source>
        <dbReference type="ARBA" id="ARBA00004651"/>
    </source>
</evidence>
<evidence type="ECO:0000313" key="8">
    <source>
        <dbReference type="Proteomes" id="UP000478493"/>
    </source>
</evidence>
<feature type="transmembrane region" description="Helical" evidence="6">
    <location>
        <begin position="12"/>
        <end position="30"/>
    </location>
</feature>
<protein>
    <submittedName>
        <fullName evidence="7">Oligosaccharide flippase family protein</fullName>
    </submittedName>
</protein>
<accession>A0A5M5M068</accession>
<feature type="transmembrane region" description="Helical" evidence="6">
    <location>
        <begin position="375"/>
        <end position="395"/>
    </location>
</feature>
<evidence type="ECO:0000256" key="2">
    <source>
        <dbReference type="ARBA" id="ARBA00022475"/>
    </source>
</evidence>
<dbReference type="EMBL" id="VWGP01000021">
    <property type="protein sequence ID" value="KAA4529391.1"/>
    <property type="molecule type" value="Genomic_DNA"/>
</dbReference>
<feature type="transmembrane region" description="Helical" evidence="6">
    <location>
        <begin position="401"/>
        <end position="422"/>
    </location>
</feature>
<organism evidence="7 8">
    <name type="scientific">Bacteroides ovatus</name>
    <dbReference type="NCBI Taxonomy" id="28116"/>
    <lineage>
        <taxon>Bacteria</taxon>
        <taxon>Pseudomonadati</taxon>
        <taxon>Bacteroidota</taxon>
        <taxon>Bacteroidia</taxon>
        <taxon>Bacteroidales</taxon>
        <taxon>Bacteroidaceae</taxon>
        <taxon>Bacteroides</taxon>
    </lineage>
</organism>
<dbReference type="Pfam" id="PF01943">
    <property type="entry name" value="Polysacc_synt"/>
    <property type="match status" value="1"/>
</dbReference>
<gene>
    <name evidence="7" type="ORF">F3B85_21965</name>
</gene>
<evidence type="ECO:0000256" key="5">
    <source>
        <dbReference type="ARBA" id="ARBA00023136"/>
    </source>
</evidence>
<keyword evidence="2" id="KW-1003">Cell membrane</keyword>
<feature type="transmembrane region" description="Helical" evidence="6">
    <location>
        <begin position="305"/>
        <end position="326"/>
    </location>
</feature>
<dbReference type="GO" id="GO:0005886">
    <property type="term" value="C:plasma membrane"/>
    <property type="evidence" value="ECO:0007669"/>
    <property type="project" value="UniProtKB-SubCell"/>
</dbReference>
<feature type="transmembrane region" description="Helical" evidence="6">
    <location>
        <begin position="186"/>
        <end position="207"/>
    </location>
</feature>
<feature type="transmembrane region" description="Helical" evidence="6">
    <location>
        <begin position="158"/>
        <end position="180"/>
    </location>
</feature>
<dbReference type="AlphaFoldDB" id="A0A5M5M068"/>
<dbReference type="PANTHER" id="PTHR30250">
    <property type="entry name" value="PST FAMILY PREDICTED COLANIC ACID TRANSPORTER"/>
    <property type="match status" value="1"/>
</dbReference>
<name>A0A5M5M068_BACOV</name>
<evidence type="ECO:0000256" key="6">
    <source>
        <dbReference type="SAM" id="Phobius"/>
    </source>
</evidence>
<dbReference type="PANTHER" id="PTHR30250:SF26">
    <property type="entry name" value="PSMA PROTEIN"/>
    <property type="match status" value="1"/>
</dbReference>
<feature type="transmembrane region" description="Helical" evidence="6">
    <location>
        <begin position="434"/>
        <end position="456"/>
    </location>
</feature>
<sequence>MDENNRKIVKNSAYLYIRMMVTMVLGFVVTRIVLEKLGASDYGVYNVVGGFVSLFTVLNSILQGGTRRFLALRIGEGDCSKLKDTFSTAFVIHLGIAIIVFILLETIGLYFVNHKLNIDQERLSAANWVFQCSIVSVVMAITQTPFTAAVTAHEHFNIYAFMSIFDIVGRIIMLLLLTFIPGDKLIIYALIQMLIGLIVMVVYRWYCFMHFQECAFSLRIDKLSFREMIQFSGWSTIGHLSAVLNGQGMSILINLFFNTIMNAARGLASTVIFTINQLVSSFVMAAEPQLVKLYGAGEKEKFHRLIFNVSKYTLFLLAVFITPVLLEIDFVLALWLTEVPDYTSSFIRISLIVSFISYSNKFVDQGVVAIGRVKELNLFVAPLYLLTLPLAYFFLKMGFGPITVYWVSAVPLIIAMGLNLYIIHKYYDFPAMRYIVMVFLKNLMLIFLATIIPWLVQQQMQIGWLRFLVVCSLSVICTLTILYSIGLDDETRVIVKRQLTKLSLLK</sequence>
<feature type="transmembrane region" description="Helical" evidence="6">
    <location>
        <begin position="125"/>
        <end position="146"/>
    </location>
</feature>
<reference evidence="7 8" key="1">
    <citation type="journal article" date="2019" name="Nat. Med.">
        <title>A library of human gut bacterial isolates paired with longitudinal multiomics data enables mechanistic microbiome research.</title>
        <authorList>
            <person name="Poyet M."/>
            <person name="Groussin M."/>
            <person name="Gibbons S.M."/>
            <person name="Avila-Pacheco J."/>
            <person name="Jiang X."/>
            <person name="Kearney S.M."/>
            <person name="Perrotta A.R."/>
            <person name="Berdy B."/>
            <person name="Zhao S."/>
            <person name="Lieberman T.D."/>
            <person name="Swanson P.K."/>
            <person name="Smith M."/>
            <person name="Roesemann S."/>
            <person name="Alexander J.E."/>
            <person name="Rich S.A."/>
            <person name="Livny J."/>
            <person name="Vlamakis H."/>
            <person name="Clish C."/>
            <person name="Bullock K."/>
            <person name="Deik A."/>
            <person name="Scott J."/>
            <person name="Pierce K.A."/>
            <person name="Xavier R.J."/>
            <person name="Alm E.J."/>
        </authorList>
    </citation>
    <scope>NUCLEOTIDE SEQUENCE [LARGE SCALE GENOMIC DNA]</scope>
    <source>
        <strain evidence="7 8">BIOML-A41</strain>
    </source>
</reference>
<evidence type="ECO:0000256" key="4">
    <source>
        <dbReference type="ARBA" id="ARBA00022989"/>
    </source>
</evidence>
<keyword evidence="4 6" id="KW-1133">Transmembrane helix</keyword>
<keyword evidence="3 6" id="KW-0812">Transmembrane</keyword>
<dbReference type="InterPro" id="IPR050833">
    <property type="entry name" value="Poly_Biosynth_Transport"/>
</dbReference>
<feature type="transmembrane region" description="Helical" evidence="6">
    <location>
        <begin position="90"/>
        <end position="113"/>
    </location>
</feature>
<comment type="subcellular location">
    <subcellularLocation>
        <location evidence="1">Cell membrane</location>
        <topology evidence="1">Multi-pass membrane protein</topology>
    </subcellularLocation>
</comment>
<dbReference type="Proteomes" id="UP000478493">
    <property type="component" value="Unassembled WGS sequence"/>
</dbReference>
<keyword evidence="5 6" id="KW-0472">Membrane</keyword>
<evidence type="ECO:0000313" key="7">
    <source>
        <dbReference type="EMBL" id="KAA4529391.1"/>
    </source>
</evidence>
<dbReference type="InterPro" id="IPR002797">
    <property type="entry name" value="Polysacc_synth"/>
</dbReference>
<proteinExistence type="predicted"/>
<comment type="caution">
    <text evidence="7">The sequence shown here is derived from an EMBL/GenBank/DDBJ whole genome shotgun (WGS) entry which is preliminary data.</text>
</comment>